<dbReference type="CDD" id="cd01026">
    <property type="entry name" value="TOPRIM_OLD"/>
    <property type="match status" value="1"/>
</dbReference>
<sequence length="580" mass="70100">MKIINFGVNNFRWINWWIENNSINFDWSNTLFIFWQNNAGKSSFLRAYEYFYNNTIPVVDDFYLKNPDNKIEFVFEFELDVDDLTIIEARDPSKMVNFRTKYLSAENKVVLRKVWAKEGTKFKDDNFTFNWTTSVVDNIWYWWFWLHNVFQSCLPKPIFISALPTKKETEDIINSILEEKAKSVLENSELQEYQELTWKLASLQEKMYDSLVISSYKEEVNVHFCKAFSDIKIELTEKDQVKYTTKSFWKNFEIEFQSINWWEINSNIPTNWDKIWHWAIRTAIFNLFLMKDIVEWFERKETRKDYLVLFEEPELFLHPKILRIIRKLVYEVSWDSYPYQILCASHSPQMIDISKPKTSLIRMVKNEQTKLFQINESILEHDFEKTKDEIKDEMNEILRFNPFICESFYADEVILVEWPTEELIIRWYLNINDDSIDKDVFVVNCWTVTNIPFYQKIFSKFNIKYHVICDTDNASSSWVDTFWNTIYSSWIQKSIYEQFYTDKNSSSEKAWKLLLHHTTFEPAHRVESVPERLRMPSGYLDSDWKPFNANRYWKEVLSLNLNDSEIDRVPIIYNIKQIIN</sequence>
<dbReference type="AlphaFoldDB" id="K2GDA4"/>
<dbReference type="EMBL" id="AMFJ01000360">
    <property type="protein sequence ID" value="EKE28194.1"/>
    <property type="molecule type" value="Genomic_DNA"/>
</dbReference>
<comment type="caution">
    <text evidence="3">The sequence shown here is derived from an EMBL/GenBank/DDBJ whole genome shotgun (WGS) entry which is preliminary data.</text>
</comment>
<reference evidence="3" key="1">
    <citation type="journal article" date="2012" name="Science">
        <title>Fermentation, hydrogen, and sulfur metabolism in multiple uncultivated bacterial phyla.</title>
        <authorList>
            <person name="Wrighton K.C."/>
            <person name="Thomas B.C."/>
            <person name="Sharon I."/>
            <person name="Miller C.S."/>
            <person name="Castelle C.J."/>
            <person name="VerBerkmoes N.C."/>
            <person name="Wilkins M.J."/>
            <person name="Hettich R.L."/>
            <person name="Lipton M.S."/>
            <person name="Williams K.H."/>
            <person name="Long P.E."/>
            <person name="Banfield J.F."/>
        </authorList>
    </citation>
    <scope>NUCLEOTIDE SEQUENCE [LARGE SCALE GENOMIC DNA]</scope>
</reference>
<dbReference type="Gene3D" id="3.40.50.300">
    <property type="entry name" value="P-loop containing nucleotide triphosphate hydrolases"/>
    <property type="match status" value="1"/>
</dbReference>
<feature type="domain" description="Endonuclease GajA/Old nuclease/RecF-like AAA" evidence="1">
    <location>
        <begin position="1"/>
        <end position="351"/>
    </location>
</feature>
<dbReference type="Pfam" id="PF20469">
    <property type="entry name" value="OLD-like_TOPRIM"/>
    <property type="match status" value="1"/>
</dbReference>
<proteinExistence type="predicted"/>
<dbReference type="SUPFAM" id="SSF52540">
    <property type="entry name" value="P-loop containing nucleoside triphosphate hydrolases"/>
    <property type="match status" value="1"/>
</dbReference>
<organism evidence="3">
    <name type="scientific">uncultured bacterium</name>
    <name type="common">gcode 4</name>
    <dbReference type="NCBI Taxonomy" id="1234023"/>
    <lineage>
        <taxon>Bacteria</taxon>
        <taxon>environmental samples</taxon>
    </lineage>
</organism>
<protein>
    <submittedName>
        <fullName evidence="3">Uncharacterized protein</fullName>
    </submittedName>
</protein>
<dbReference type="InterPro" id="IPR027417">
    <property type="entry name" value="P-loop_NTPase"/>
</dbReference>
<dbReference type="InterPro" id="IPR041685">
    <property type="entry name" value="AAA_GajA/Old/RecF-like"/>
</dbReference>
<name>K2GDA4_9BACT</name>
<accession>K2GDA4</accession>
<gene>
    <name evidence="3" type="ORF">ACD_3C00086G0038</name>
</gene>
<dbReference type="Pfam" id="PF13175">
    <property type="entry name" value="AAA_15"/>
    <property type="match status" value="1"/>
</dbReference>
<feature type="domain" description="OLD protein-like TOPRIM" evidence="2">
    <location>
        <begin position="408"/>
        <end position="472"/>
    </location>
</feature>
<evidence type="ECO:0000259" key="2">
    <source>
        <dbReference type="Pfam" id="PF20469"/>
    </source>
</evidence>
<evidence type="ECO:0000259" key="1">
    <source>
        <dbReference type="Pfam" id="PF13175"/>
    </source>
</evidence>
<evidence type="ECO:0000313" key="3">
    <source>
        <dbReference type="EMBL" id="EKE28194.1"/>
    </source>
</evidence>
<dbReference type="InterPro" id="IPR034139">
    <property type="entry name" value="TOPRIM_OLD"/>
</dbReference>